<reference evidence="2" key="1">
    <citation type="journal article" date="2023" name="G3 (Bethesda)">
        <title>Genome assembly and association tests identify interacting loci associated with vigor, precocity, and sex in interspecific pistachio rootstocks.</title>
        <authorList>
            <person name="Palmer W."/>
            <person name="Jacygrad E."/>
            <person name="Sagayaradj S."/>
            <person name="Cavanaugh K."/>
            <person name="Han R."/>
            <person name="Bertier L."/>
            <person name="Beede B."/>
            <person name="Kafkas S."/>
            <person name="Golino D."/>
            <person name="Preece J."/>
            <person name="Michelmore R."/>
        </authorList>
    </citation>
    <scope>NUCLEOTIDE SEQUENCE [LARGE SCALE GENOMIC DNA]</scope>
</reference>
<dbReference type="Proteomes" id="UP001163603">
    <property type="component" value="Chromosome 15"/>
</dbReference>
<sequence length="162" mass="18487">MQSHAEFRQDRVNAFVCNVIDDNLSENINPSSVDVVTLIFMLSAVSPKKMSLILQNIKSVLKPNGYVLLRDYAVGDFAQVKLQDRNQMIGDNFYVRGDGTCSFYFSEDFLSTLFLEAGFNTIDISVYCKQIENRSRDITMDRRWIRAIFNKFNSDAPDSALS</sequence>
<dbReference type="EMBL" id="CM047750">
    <property type="protein sequence ID" value="KAJ0007353.1"/>
    <property type="molecule type" value="Genomic_DNA"/>
</dbReference>
<accession>A0ACC0WYR0</accession>
<protein>
    <submittedName>
        <fullName evidence="1">Uncharacterized protein</fullName>
    </submittedName>
</protein>
<evidence type="ECO:0000313" key="1">
    <source>
        <dbReference type="EMBL" id="KAJ0007353.1"/>
    </source>
</evidence>
<evidence type="ECO:0000313" key="2">
    <source>
        <dbReference type="Proteomes" id="UP001163603"/>
    </source>
</evidence>
<organism evidence="1 2">
    <name type="scientific">Pistacia integerrima</name>
    <dbReference type="NCBI Taxonomy" id="434235"/>
    <lineage>
        <taxon>Eukaryota</taxon>
        <taxon>Viridiplantae</taxon>
        <taxon>Streptophyta</taxon>
        <taxon>Embryophyta</taxon>
        <taxon>Tracheophyta</taxon>
        <taxon>Spermatophyta</taxon>
        <taxon>Magnoliopsida</taxon>
        <taxon>eudicotyledons</taxon>
        <taxon>Gunneridae</taxon>
        <taxon>Pentapetalae</taxon>
        <taxon>rosids</taxon>
        <taxon>malvids</taxon>
        <taxon>Sapindales</taxon>
        <taxon>Anacardiaceae</taxon>
        <taxon>Pistacia</taxon>
    </lineage>
</organism>
<gene>
    <name evidence="1" type="ORF">Pint_29004</name>
</gene>
<comment type="caution">
    <text evidence="1">The sequence shown here is derived from an EMBL/GenBank/DDBJ whole genome shotgun (WGS) entry which is preliminary data.</text>
</comment>
<keyword evidence="2" id="KW-1185">Reference proteome</keyword>
<proteinExistence type="predicted"/>
<name>A0ACC0WYR0_9ROSI</name>